<name>A0A0R0L124_SOYBN</name>
<dbReference type="EnsemblPlants" id="KRH73014">
    <property type="protein sequence ID" value="KRH73014"/>
    <property type="gene ID" value="GLYMA_02G246300"/>
</dbReference>
<dbReference type="InParanoid" id="A0A0R0L124"/>
<evidence type="ECO:0000256" key="1">
    <source>
        <dbReference type="SAM" id="Phobius"/>
    </source>
</evidence>
<feature type="transmembrane region" description="Helical" evidence="1">
    <location>
        <begin position="27"/>
        <end position="44"/>
    </location>
</feature>
<keyword evidence="1" id="KW-0472">Membrane</keyword>
<protein>
    <submittedName>
        <fullName evidence="2 3">Uncharacterized protein</fullName>
    </submittedName>
</protein>
<dbReference type="Gramene" id="KRH73014">
    <property type="protein sequence ID" value="KRH73014"/>
    <property type="gene ID" value="GLYMA_02G246300"/>
</dbReference>
<evidence type="ECO:0000313" key="4">
    <source>
        <dbReference type="Proteomes" id="UP000008827"/>
    </source>
</evidence>
<dbReference type="AlphaFoldDB" id="A0A0R0L124"/>
<sequence>MAWEVRYVIVGNTINFIFPFLYPNTKLGLSPFPILLLLCHVLTWKCRGLKVLHLVTLRKLFGGRGVSGDGANNSGVSDRAPLSPVCNCKPLVVVQTTFTTASGEDFGVVLTTG</sequence>
<gene>
    <name evidence="2" type="ORF">GLYMA_02G246300</name>
</gene>
<reference evidence="2" key="3">
    <citation type="submission" date="2018-07" db="EMBL/GenBank/DDBJ databases">
        <title>WGS assembly of Glycine max.</title>
        <authorList>
            <person name="Schmutz J."/>
            <person name="Cannon S."/>
            <person name="Schlueter J."/>
            <person name="Ma J."/>
            <person name="Mitros T."/>
            <person name="Nelson W."/>
            <person name="Hyten D."/>
            <person name="Song Q."/>
            <person name="Thelen J."/>
            <person name="Cheng J."/>
            <person name="Xu D."/>
            <person name="Hellsten U."/>
            <person name="May G."/>
            <person name="Yu Y."/>
            <person name="Sakurai T."/>
            <person name="Umezawa T."/>
            <person name="Bhattacharyya M."/>
            <person name="Sandhu D."/>
            <person name="Valliyodan B."/>
            <person name="Lindquist E."/>
            <person name="Peto M."/>
            <person name="Grant D."/>
            <person name="Shu S."/>
            <person name="Goodstein D."/>
            <person name="Barry K."/>
            <person name="Futrell-Griggs M."/>
            <person name="Abernathy B."/>
            <person name="Du J."/>
            <person name="Tian Z."/>
            <person name="Zhu L."/>
            <person name="Gill N."/>
            <person name="Joshi T."/>
            <person name="Libault M."/>
            <person name="Sethuraman A."/>
            <person name="Zhang X."/>
            <person name="Shinozaki K."/>
            <person name="Nguyen H."/>
            <person name="Wing R."/>
            <person name="Cregan P."/>
            <person name="Specht J."/>
            <person name="Grimwood J."/>
            <person name="Rokhsar D."/>
            <person name="Stacey G."/>
            <person name="Shoemaker R."/>
            <person name="Jackson S."/>
        </authorList>
    </citation>
    <scope>NUCLEOTIDE SEQUENCE</scope>
    <source>
        <tissue evidence="2">Callus</tissue>
    </source>
</reference>
<organism evidence="2">
    <name type="scientific">Glycine max</name>
    <name type="common">Soybean</name>
    <name type="synonym">Glycine hispida</name>
    <dbReference type="NCBI Taxonomy" id="3847"/>
    <lineage>
        <taxon>Eukaryota</taxon>
        <taxon>Viridiplantae</taxon>
        <taxon>Streptophyta</taxon>
        <taxon>Embryophyta</taxon>
        <taxon>Tracheophyta</taxon>
        <taxon>Spermatophyta</taxon>
        <taxon>Magnoliopsida</taxon>
        <taxon>eudicotyledons</taxon>
        <taxon>Gunneridae</taxon>
        <taxon>Pentapetalae</taxon>
        <taxon>rosids</taxon>
        <taxon>fabids</taxon>
        <taxon>Fabales</taxon>
        <taxon>Fabaceae</taxon>
        <taxon>Papilionoideae</taxon>
        <taxon>50 kb inversion clade</taxon>
        <taxon>NPAAA clade</taxon>
        <taxon>indigoferoid/millettioid clade</taxon>
        <taxon>Phaseoleae</taxon>
        <taxon>Glycine</taxon>
        <taxon>Glycine subgen. Soja</taxon>
    </lineage>
</organism>
<reference evidence="3" key="2">
    <citation type="submission" date="2018-02" db="UniProtKB">
        <authorList>
            <consortium name="EnsemblPlants"/>
        </authorList>
    </citation>
    <scope>IDENTIFICATION</scope>
    <source>
        <strain evidence="3">Williams 82</strain>
    </source>
</reference>
<dbReference type="Proteomes" id="UP000008827">
    <property type="component" value="Chromosome 2"/>
</dbReference>
<reference evidence="2 3" key="1">
    <citation type="journal article" date="2010" name="Nature">
        <title>Genome sequence of the palaeopolyploid soybean.</title>
        <authorList>
            <person name="Schmutz J."/>
            <person name="Cannon S.B."/>
            <person name="Schlueter J."/>
            <person name="Ma J."/>
            <person name="Mitros T."/>
            <person name="Nelson W."/>
            <person name="Hyten D.L."/>
            <person name="Song Q."/>
            <person name="Thelen J.J."/>
            <person name="Cheng J."/>
            <person name="Xu D."/>
            <person name="Hellsten U."/>
            <person name="May G.D."/>
            <person name="Yu Y."/>
            <person name="Sakurai T."/>
            <person name="Umezawa T."/>
            <person name="Bhattacharyya M.K."/>
            <person name="Sandhu D."/>
            <person name="Valliyodan B."/>
            <person name="Lindquist E."/>
            <person name="Peto M."/>
            <person name="Grant D."/>
            <person name="Shu S."/>
            <person name="Goodstein D."/>
            <person name="Barry K."/>
            <person name="Futrell-Griggs M."/>
            <person name="Abernathy B."/>
            <person name="Du J."/>
            <person name="Tian Z."/>
            <person name="Zhu L."/>
            <person name="Gill N."/>
            <person name="Joshi T."/>
            <person name="Libault M."/>
            <person name="Sethuraman A."/>
            <person name="Zhang X.-C."/>
            <person name="Shinozaki K."/>
            <person name="Nguyen H.T."/>
            <person name="Wing R.A."/>
            <person name="Cregan P."/>
            <person name="Specht J."/>
            <person name="Grimwood J."/>
            <person name="Rokhsar D."/>
            <person name="Stacey G."/>
            <person name="Shoemaker R.C."/>
            <person name="Jackson S.A."/>
        </authorList>
    </citation>
    <scope>NUCLEOTIDE SEQUENCE</scope>
    <source>
        <strain evidence="3">cv. Williams 82</strain>
        <tissue evidence="2">Callus</tissue>
    </source>
</reference>
<keyword evidence="4" id="KW-1185">Reference proteome</keyword>
<keyword evidence="1" id="KW-0812">Transmembrane</keyword>
<keyword evidence="1" id="KW-1133">Transmembrane helix</keyword>
<evidence type="ECO:0000313" key="2">
    <source>
        <dbReference type="EMBL" id="KRH73014.1"/>
    </source>
</evidence>
<accession>A0A0R0L124</accession>
<proteinExistence type="predicted"/>
<dbReference type="EMBL" id="CM000835">
    <property type="protein sequence ID" value="KRH73014.1"/>
    <property type="molecule type" value="Genomic_DNA"/>
</dbReference>
<evidence type="ECO:0000313" key="3">
    <source>
        <dbReference type="EnsemblPlants" id="KRH73014"/>
    </source>
</evidence>